<dbReference type="EMBL" id="CAJJDN010000085">
    <property type="protein sequence ID" value="CAD8105608.1"/>
    <property type="molecule type" value="Genomic_DNA"/>
</dbReference>
<proteinExistence type="predicted"/>
<keyword evidence="3" id="KW-1185">Reference proteome</keyword>
<organism evidence="2 3">
    <name type="scientific">Paramecium sonneborni</name>
    <dbReference type="NCBI Taxonomy" id="65129"/>
    <lineage>
        <taxon>Eukaryota</taxon>
        <taxon>Sar</taxon>
        <taxon>Alveolata</taxon>
        <taxon>Ciliophora</taxon>
        <taxon>Intramacronucleata</taxon>
        <taxon>Oligohymenophorea</taxon>
        <taxon>Peniculida</taxon>
        <taxon>Parameciidae</taxon>
        <taxon>Paramecium</taxon>
    </lineage>
</organism>
<feature type="region of interest" description="Disordered" evidence="1">
    <location>
        <begin position="265"/>
        <end position="300"/>
    </location>
</feature>
<sequence length="300" mass="35855">MNTHPDTARFGAQQIDFQMLKGRSSIPSLKQQLQMQNEDNQFQITNSEKLNKKKQSNIRLEKTEFILIQEDQVKDQNQHSQQDTNYKCAQSSHQEPIMLVVLDSNLKHSERLLCSKCIDNLETNSKTLGLQKAMVQIQDIYEKKREFRDIICYKDCIELGELKNNFIKLKSLLNITLDEMIDNTEMQIRDLENYKSQGYIFDHEIDWLIKYEQKVEMDYIVEEIKPLNTRFIKKLQKKLEQFSQFAEYSSCQKILKNLMHENISEEKDKDKQQNKKKNLHNSNLQRNMNQEKWQSNCKRY</sequence>
<name>A0A8S1PSR4_9CILI</name>
<feature type="compositionally biased region" description="Polar residues" evidence="1">
    <location>
        <begin position="280"/>
        <end position="300"/>
    </location>
</feature>
<evidence type="ECO:0000313" key="2">
    <source>
        <dbReference type="EMBL" id="CAD8105608.1"/>
    </source>
</evidence>
<reference evidence="2" key="1">
    <citation type="submission" date="2021-01" db="EMBL/GenBank/DDBJ databases">
        <authorList>
            <consortium name="Genoscope - CEA"/>
            <person name="William W."/>
        </authorList>
    </citation>
    <scope>NUCLEOTIDE SEQUENCE</scope>
</reference>
<gene>
    <name evidence="2" type="ORF">PSON_ATCC_30995.1.T0850009</name>
</gene>
<accession>A0A8S1PSR4</accession>
<dbReference type="Proteomes" id="UP000692954">
    <property type="component" value="Unassembled WGS sequence"/>
</dbReference>
<comment type="caution">
    <text evidence="2">The sequence shown here is derived from an EMBL/GenBank/DDBJ whole genome shotgun (WGS) entry which is preliminary data.</text>
</comment>
<evidence type="ECO:0000313" key="3">
    <source>
        <dbReference type="Proteomes" id="UP000692954"/>
    </source>
</evidence>
<dbReference type="OrthoDB" id="312506at2759"/>
<evidence type="ECO:0000256" key="1">
    <source>
        <dbReference type="SAM" id="MobiDB-lite"/>
    </source>
</evidence>
<protein>
    <submittedName>
        <fullName evidence="2">Uncharacterized protein</fullName>
    </submittedName>
</protein>
<dbReference type="AlphaFoldDB" id="A0A8S1PSR4"/>